<comment type="cofactor">
    <cofactor evidence="1">
        <name>Mg(2+)</name>
        <dbReference type="ChEBI" id="CHEBI:18420"/>
    </cofactor>
</comment>
<dbReference type="Gene3D" id="3.40.190.80">
    <property type="match status" value="1"/>
</dbReference>
<dbReference type="PRINTS" id="PR00377">
    <property type="entry name" value="IMPHPHTASES"/>
</dbReference>
<evidence type="ECO:0000313" key="2">
    <source>
        <dbReference type="EMBL" id="MBB5131802.1"/>
    </source>
</evidence>
<name>A0A840NX67_9ACTN</name>
<dbReference type="PANTHER" id="PTHR20854">
    <property type="entry name" value="INOSITOL MONOPHOSPHATASE"/>
    <property type="match status" value="1"/>
</dbReference>
<gene>
    <name evidence="2" type="ORF">HNP84_001515</name>
</gene>
<dbReference type="Pfam" id="PF00459">
    <property type="entry name" value="Inositol_P"/>
    <property type="match status" value="1"/>
</dbReference>
<evidence type="ECO:0000313" key="3">
    <source>
        <dbReference type="Proteomes" id="UP000578449"/>
    </source>
</evidence>
<keyword evidence="2" id="KW-0378">Hydrolase</keyword>
<organism evidence="2 3">
    <name type="scientific">Thermocatellispora tengchongensis</name>
    <dbReference type="NCBI Taxonomy" id="1073253"/>
    <lineage>
        <taxon>Bacteria</taxon>
        <taxon>Bacillati</taxon>
        <taxon>Actinomycetota</taxon>
        <taxon>Actinomycetes</taxon>
        <taxon>Streptosporangiales</taxon>
        <taxon>Streptosporangiaceae</taxon>
        <taxon>Thermocatellispora</taxon>
    </lineage>
</organism>
<comment type="caution">
    <text evidence="2">The sequence shown here is derived from an EMBL/GenBank/DDBJ whole genome shotgun (WGS) entry which is preliminary data.</text>
</comment>
<dbReference type="GO" id="GO:0046872">
    <property type="term" value="F:metal ion binding"/>
    <property type="evidence" value="ECO:0007669"/>
    <property type="project" value="UniProtKB-KW"/>
</dbReference>
<feature type="binding site" evidence="1">
    <location>
        <position position="86"/>
    </location>
    <ligand>
        <name>Mg(2+)</name>
        <dbReference type="ChEBI" id="CHEBI:18420"/>
        <label>1</label>
        <note>catalytic</note>
    </ligand>
</feature>
<keyword evidence="1" id="KW-0460">Magnesium</keyword>
<feature type="binding site" evidence="1">
    <location>
        <position position="89"/>
    </location>
    <ligand>
        <name>Mg(2+)</name>
        <dbReference type="ChEBI" id="CHEBI:18420"/>
        <label>1</label>
        <note>catalytic</note>
    </ligand>
</feature>
<dbReference type="EMBL" id="JACHGN010000003">
    <property type="protein sequence ID" value="MBB5131802.1"/>
    <property type="molecule type" value="Genomic_DNA"/>
</dbReference>
<feature type="binding site" evidence="1">
    <location>
        <position position="69"/>
    </location>
    <ligand>
        <name>Mg(2+)</name>
        <dbReference type="ChEBI" id="CHEBI:18420"/>
        <label>1</label>
        <note>catalytic</note>
    </ligand>
</feature>
<keyword evidence="3" id="KW-1185">Reference proteome</keyword>
<dbReference type="RefSeq" id="WP_185048638.1">
    <property type="nucleotide sequence ID" value="NZ_BAABIX010000009.1"/>
</dbReference>
<dbReference type="Proteomes" id="UP000578449">
    <property type="component" value="Unassembled WGS sequence"/>
</dbReference>
<protein>
    <submittedName>
        <fullName evidence="2">Myo-inositol-1(Or 4)-monophosphatase</fullName>
        <ecNumber evidence="2">3.1.3.25</ecNumber>
    </submittedName>
</protein>
<feature type="binding site" evidence="1">
    <location>
        <position position="215"/>
    </location>
    <ligand>
        <name>Mg(2+)</name>
        <dbReference type="ChEBI" id="CHEBI:18420"/>
        <label>1</label>
        <note>catalytic</note>
    </ligand>
</feature>
<reference evidence="2 3" key="1">
    <citation type="submission" date="2020-08" db="EMBL/GenBank/DDBJ databases">
        <title>Genomic Encyclopedia of Type Strains, Phase IV (KMG-IV): sequencing the most valuable type-strain genomes for metagenomic binning, comparative biology and taxonomic classification.</title>
        <authorList>
            <person name="Goeker M."/>
        </authorList>
    </citation>
    <scope>NUCLEOTIDE SEQUENCE [LARGE SCALE GENOMIC DNA]</scope>
    <source>
        <strain evidence="2 3">DSM 45615</strain>
    </source>
</reference>
<dbReference type="GO" id="GO:0006020">
    <property type="term" value="P:inositol metabolic process"/>
    <property type="evidence" value="ECO:0007669"/>
    <property type="project" value="TreeGrafter"/>
</dbReference>
<dbReference type="GO" id="GO:0008934">
    <property type="term" value="F:inositol monophosphate 1-phosphatase activity"/>
    <property type="evidence" value="ECO:0007669"/>
    <property type="project" value="TreeGrafter"/>
</dbReference>
<keyword evidence="1" id="KW-0479">Metal-binding</keyword>
<sequence length="268" mass="27932">MDLDHALRVAVEAAEAAGALLLDGVSGAGPRVRAKGGGGDVVTDLDMAAEKLILERLLTGFPGHRVIAEESGLAGAADGEWTWLVDPLDGTNNVAIGLPVYVVGLALCRDGAPVLGVVHEPVTGRTWSAVHGRGAVGPGGRRLSPPYRPTAHGPTVAWTQGHGVRRGDPVAGAVRNALGLRARRVLQLWAPLLAWAMLARGDIDGIVGYRAELVDLPGGLLLAQEAGMAVRGFDGTPFACDITLPDQERTFVACHPRRLDELLETVAG</sequence>
<feature type="binding site" evidence="1">
    <location>
        <position position="88"/>
    </location>
    <ligand>
        <name>Mg(2+)</name>
        <dbReference type="ChEBI" id="CHEBI:18420"/>
        <label>1</label>
        <note>catalytic</note>
    </ligand>
</feature>
<dbReference type="PANTHER" id="PTHR20854:SF4">
    <property type="entry name" value="INOSITOL-1-MONOPHOSPHATASE-RELATED"/>
    <property type="match status" value="1"/>
</dbReference>
<dbReference type="SUPFAM" id="SSF56655">
    <property type="entry name" value="Carbohydrate phosphatase"/>
    <property type="match status" value="1"/>
</dbReference>
<proteinExistence type="predicted"/>
<accession>A0A840NX67</accession>
<dbReference type="EC" id="3.1.3.25" evidence="2"/>
<dbReference type="InterPro" id="IPR000760">
    <property type="entry name" value="Inositol_monophosphatase-like"/>
</dbReference>
<dbReference type="GO" id="GO:0007165">
    <property type="term" value="P:signal transduction"/>
    <property type="evidence" value="ECO:0007669"/>
    <property type="project" value="TreeGrafter"/>
</dbReference>
<dbReference type="AlphaFoldDB" id="A0A840NX67"/>
<dbReference type="Gene3D" id="3.30.540.10">
    <property type="entry name" value="Fructose-1,6-Bisphosphatase, subunit A, domain 1"/>
    <property type="match status" value="1"/>
</dbReference>
<evidence type="ECO:0000256" key="1">
    <source>
        <dbReference type="PIRSR" id="PIRSR600760-2"/>
    </source>
</evidence>